<accession>A0A2A2K4W7</accession>
<comment type="caution">
    <text evidence="1">The sequence shown here is derived from an EMBL/GenBank/DDBJ whole genome shotgun (WGS) entry which is preliminary data.</text>
</comment>
<gene>
    <name evidence="1" type="ORF">WR25_21580</name>
</gene>
<keyword evidence="2" id="KW-1185">Reference proteome</keyword>
<dbReference type="EMBL" id="LIAE01009646">
    <property type="protein sequence ID" value="PAV68968.1"/>
    <property type="molecule type" value="Genomic_DNA"/>
</dbReference>
<dbReference type="Proteomes" id="UP000218231">
    <property type="component" value="Unassembled WGS sequence"/>
</dbReference>
<dbReference type="Gene3D" id="2.180.10.10">
    <property type="entry name" value="RHS repeat-associated core"/>
    <property type="match status" value="1"/>
</dbReference>
<dbReference type="SUPFAM" id="SSF52402">
    <property type="entry name" value="Adenine nucleotide alpha hydrolases-like"/>
    <property type="match status" value="1"/>
</dbReference>
<dbReference type="AlphaFoldDB" id="A0A2A2K4W7"/>
<proteinExistence type="predicted"/>
<dbReference type="InterPro" id="IPR014729">
    <property type="entry name" value="Rossmann-like_a/b/a_fold"/>
</dbReference>
<dbReference type="OrthoDB" id="442731at2759"/>
<dbReference type="InterPro" id="IPR022385">
    <property type="entry name" value="Rhs_assc_core"/>
</dbReference>
<protein>
    <recommendedName>
        <fullName evidence="3">RHS repeat-associated core domain-containing protein</fullName>
    </recommendedName>
</protein>
<evidence type="ECO:0000313" key="1">
    <source>
        <dbReference type="EMBL" id="PAV68968.1"/>
    </source>
</evidence>
<dbReference type="STRING" id="2018661.A0A2A2K4W7"/>
<name>A0A2A2K4W7_9BILA</name>
<evidence type="ECO:0008006" key="3">
    <source>
        <dbReference type="Google" id="ProtNLM"/>
    </source>
</evidence>
<sequence>MGLDHLDVLEQPAGADVLGVLGDYLRDAGAQLVLAGSQAETGEGSGMLPFLLAEKLGWPLVVGLAEVESIDNGTAQEFWLMSSTLLAVDRLHSPLARFGACNSTAAYLPYGYKHGLTAKPSLGFTGQLCEPAVGWYSLGNGYRVYNPALMCFHSPDRLSPFGKGGANTYAYCVRDPINRVDSSGRFASQIATLYLGAKVSFDIVNIGLKWWKQRVSGSARPWSDPMKYPEITSRALKGLSLGLLGTSEIVKRNAPAVTDPVDTFQTMARDWVTKDADIIKGFAMLSAIGSSGLDAWVNSVDLDRARQKKVLAKHASDVREEPNYEESAIVDFDVEAGGGG</sequence>
<dbReference type="NCBIfam" id="TIGR03696">
    <property type="entry name" value="Rhs_assc_core"/>
    <property type="match status" value="1"/>
</dbReference>
<reference evidence="1 2" key="1">
    <citation type="journal article" date="2017" name="Curr. Biol.">
        <title>Genome architecture and evolution of a unichromosomal asexual nematode.</title>
        <authorList>
            <person name="Fradin H."/>
            <person name="Zegar C."/>
            <person name="Gutwein M."/>
            <person name="Lucas J."/>
            <person name="Kovtun M."/>
            <person name="Corcoran D."/>
            <person name="Baugh L.R."/>
            <person name="Kiontke K."/>
            <person name="Gunsalus K."/>
            <person name="Fitch D.H."/>
            <person name="Piano F."/>
        </authorList>
    </citation>
    <scope>NUCLEOTIDE SEQUENCE [LARGE SCALE GENOMIC DNA]</scope>
    <source>
        <strain evidence="1">PF1309</strain>
    </source>
</reference>
<evidence type="ECO:0000313" key="2">
    <source>
        <dbReference type="Proteomes" id="UP000218231"/>
    </source>
</evidence>
<dbReference type="Gene3D" id="3.40.50.620">
    <property type="entry name" value="HUPs"/>
    <property type="match status" value="1"/>
</dbReference>
<organism evidence="1 2">
    <name type="scientific">Diploscapter pachys</name>
    <dbReference type="NCBI Taxonomy" id="2018661"/>
    <lineage>
        <taxon>Eukaryota</taxon>
        <taxon>Metazoa</taxon>
        <taxon>Ecdysozoa</taxon>
        <taxon>Nematoda</taxon>
        <taxon>Chromadorea</taxon>
        <taxon>Rhabditida</taxon>
        <taxon>Rhabditina</taxon>
        <taxon>Rhabditomorpha</taxon>
        <taxon>Rhabditoidea</taxon>
        <taxon>Rhabditidae</taxon>
        <taxon>Diploscapter</taxon>
    </lineage>
</organism>